<organism evidence="1">
    <name type="scientific">marine sediment metagenome</name>
    <dbReference type="NCBI Taxonomy" id="412755"/>
    <lineage>
        <taxon>unclassified sequences</taxon>
        <taxon>metagenomes</taxon>
        <taxon>ecological metagenomes</taxon>
    </lineage>
</organism>
<gene>
    <name evidence="1" type="ORF">LCGC14_1741980</name>
</gene>
<evidence type="ECO:0000313" key="1">
    <source>
        <dbReference type="EMBL" id="KKM06640.1"/>
    </source>
</evidence>
<dbReference type="AlphaFoldDB" id="A0A0F9H6E8"/>
<dbReference type="Gene3D" id="3.40.91.30">
    <property type="match status" value="1"/>
</dbReference>
<comment type="caution">
    <text evidence="1">The sequence shown here is derived from an EMBL/GenBank/DDBJ whole genome shotgun (WGS) entry which is preliminary data.</text>
</comment>
<name>A0A0F9H6E8_9ZZZZ</name>
<protein>
    <submittedName>
        <fullName evidence="1">Uncharacterized protein</fullName>
    </submittedName>
</protein>
<proteinExistence type="predicted"/>
<sequence>MAVIHYEWRNIPQHVFIDGREFKFKSKIEYKWAQYLQKLLELEAIDFWDYETTTYEFAERYRTKRQYTPDFEVHETIGLGSGKLSISVFTRSKRPCDRQIFGGSS</sequence>
<accession>A0A0F9H6E8</accession>
<dbReference type="EMBL" id="LAZR01015946">
    <property type="protein sequence ID" value="KKM06640.1"/>
    <property type="molecule type" value="Genomic_DNA"/>
</dbReference>
<reference evidence="1" key="1">
    <citation type="journal article" date="2015" name="Nature">
        <title>Complex archaea that bridge the gap between prokaryotes and eukaryotes.</title>
        <authorList>
            <person name="Spang A."/>
            <person name="Saw J.H."/>
            <person name="Jorgensen S.L."/>
            <person name="Zaremba-Niedzwiedzka K."/>
            <person name="Martijn J."/>
            <person name="Lind A.E."/>
            <person name="van Eijk R."/>
            <person name="Schleper C."/>
            <person name="Guy L."/>
            <person name="Ettema T.J."/>
        </authorList>
    </citation>
    <scope>NUCLEOTIDE SEQUENCE</scope>
</reference>